<gene>
    <name evidence="7" type="ORF">HWN36_00465</name>
</gene>
<dbReference type="PROSITE" id="PS00094">
    <property type="entry name" value="C5_MTASE_1"/>
    <property type="match status" value="1"/>
</dbReference>
<evidence type="ECO:0000256" key="5">
    <source>
        <dbReference type="RuleBase" id="RU000416"/>
    </source>
</evidence>
<dbReference type="OrthoDB" id="5033at2157"/>
<dbReference type="EMBL" id="JABXWR010000001">
    <property type="protein sequence ID" value="NVO65825.1"/>
    <property type="molecule type" value="Genomic_DNA"/>
</dbReference>
<dbReference type="PANTHER" id="PTHR10629">
    <property type="entry name" value="CYTOSINE-SPECIFIC METHYLTRANSFERASE"/>
    <property type="match status" value="1"/>
</dbReference>
<evidence type="ECO:0000313" key="8">
    <source>
        <dbReference type="Proteomes" id="UP000570823"/>
    </source>
</evidence>
<dbReference type="GO" id="GO:0003886">
    <property type="term" value="F:DNA (cytosine-5-)-methyltransferase activity"/>
    <property type="evidence" value="ECO:0007669"/>
    <property type="project" value="UniProtKB-EC"/>
</dbReference>
<dbReference type="InterPro" id="IPR018117">
    <property type="entry name" value="C5_DNA_meth_AS"/>
</dbReference>
<dbReference type="GO" id="GO:0032259">
    <property type="term" value="P:methylation"/>
    <property type="evidence" value="ECO:0007669"/>
    <property type="project" value="UniProtKB-KW"/>
</dbReference>
<dbReference type="InterPro" id="IPR029063">
    <property type="entry name" value="SAM-dependent_MTases_sf"/>
</dbReference>
<keyword evidence="2 7" id="KW-0489">Methyltransferase</keyword>
<organism evidence="7 8">
    <name type="scientific">Methanofollis tationis</name>
    <dbReference type="NCBI Taxonomy" id="81417"/>
    <lineage>
        <taxon>Archaea</taxon>
        <taxon>Methanobacteriati</taxon>
        <taxon>Methanobacteriota</taxon>
        <taxon>Stenosarchaea group</taxon>
        <taxon>Methanomicrobia</taxon>
        <taxon>Methanomicrobiales</taxon>
        <taxon>Methanomicrobiaceae</taxon>
        <taxon>Methanofollis</taxon>
    </lineage>
</organism>
<feature type="region of interest" description="Disordered" evidence="6">
    <location>
        <begin position="230"/>
        <end position="249"/>
    </location>
</feature>
<sequence>MPDNTTFVTKFPQTKFNVISLFSGAMGLDLGLECTGRFEIIACVEKEKVFCDTIRLNQEKGRLSKDLKIFEGDIRNISPQEILDAVGLRPGEVDLIAGGPPCQSFSTAGKRGTVQDPRGTLLWEYLRFIKEIQPRFFLMENVRGLMSAALRHRPIAERPENGGAPLEDDEQPGSVVRLFAEDLKKINGHSYCFDCFEVNAVNYGAPQIRERVLFIGNRYNTLVNFPDPTHGSRQANYGQSKLPGPEDQELKPWKTLRDAIGYLKEEDPVILDFSPRKKYYLSKVPEGSNWRSLPIEDQKESMGKAWYAKGGRSGWWRRLSYDLPCPTLLTMPNHASMALCHPQDVRTLTLREYARIQEFPDDWELVGTVAQQYAQVGNAVPVRLGKVAGEVIVSYLEKLKVRDWQPYPARSENFKITYIQSHVRTRQWYKKGETIVWEDGKQNGGAKYSQPKTKRKNRSMS</sequence>
<evidence type="ECO:0000256" key="6">
    <source>
        <dbReference type="SAM" id="MobiDB-lite"/>
    </source>
</evidence>
<accession>A0A7K4HKM0</accession>
<proteinExistence type="inferred from homology"/>
<dbReference type="InterPro" id="IPR050390">
    <property type="entry name" value="C5-Methyltransferase"/>
</dbReference>
<dbReference type="Gene3D" id="3.90.120.10">
    <property type="entry name" value="DNA Methylase, subunit A, domain 2"/>
    <property type="match status" value="1"/>
</dbReference>
<name>A0A7K4HKM0_9EURY</name>
<dbReference type="RefSeq" id="WP_176787377.1">
    <property type="nucleotide sequence ID" value="NZ_JABXWR010000001.1"/>
</dbReference>
<evidence type="ECO:0000256" key="1">
    <source>
        <dbReference type="ARBA" id="ARBA00011975"/>
    </source>
</evidence>
<evidence type="ECO:0000256" key="3">
    <source>
        <dbReference type="ARBA" id="ARBA00022679"/>
    </source>
</evidence>
<comment type="caution">
    <text evidence="7">The sequence shown here is derived from an EMBL/GenBank/DDBJ whole genome shotgun (WGS) entry which is preliminary data.</text>
</comment>
<protein>
    <recommendedName>
        <fullName evidence="1">DNA (cytosine-5-)-methyltransferase</fullName>
        <ecNumber evidence="1">2.1.1.37</ecNumber>
    </recommendedName>
</protein>
<dbReference type="EC" id="2.1.1.37" evidence="1"/>
<feature type="region of interest" description="Disordered" evidence="6">
    <location>
        <begin position="440"/>
        <end position="461"/>
    </location>
</feature>
<dbReference type="GO" id="GO:0003677">
    <property type="term" value="F:DNA binding"/>
    <property type="evidence" value="ECO:0007669"/>
    <property type="project" value="TreeGrafter"/>
</dbReference>
<dbReference type="InterPro" id="IPR001525">
    <property type="entry name" value="C5_MeTfrase"/>
</dbReference>
<dbReference type="PROSITE" id="PS51679">
    <property type="entry name" value="SAM_MT_C5"/>
    <property type="match status" value="1"/>
</dbReference>
<comment type="similarity">
    <text evidence="5">Belongs to the class I-like SAM-binding methyltransferase superfamily. C5-methyltransferase family.</text>
</comment>
<dbReference type="NCBIfam" id="TIGR00675">
    <property type="entry name" value="dcm"/>
    <property type="match status" value="1"/>
</dbReference>
<dbReference type="AlphaFoldDB" id="A0A7K4HKM0"/>
<dbReference type="GO" id="GO:0044027">
    <property type="term" value="P:negative regulation of gene expression via chromosomal CpG island methylation"/>
    <property type="evidence" value="ECO:0007669"/>
    <property type="project" value="TreeGrafter"/>
</dbReference>
<dbReference type="SUPFAM" id="SSF53335">
    <property type="entry name" value="S-adenosyl-L-methionine-dependent methyltransferases"/>
    <property type="match status" value="1"/>
</dbReference>
<reference evidence="7 8" key="1">
    <citation type="submission" date="2020-06" db="EMBL/GenBank/DDBJ databases">
        <title>Methanofollis fontis sp. nov., a methanogen isolated from marine sediments near a cold seep at Four-Way Closure Ridge offshore southwestern Taiwan.</title>
        <authorList>
            <person name="Chen S.-C."/>
            <person name="Teng N.-H."/>
            <person name="Lin Y.-S."/>
            <person name="Lai M.-C."/>
            <person name="Chen H.-H."/>
            <person name="Wang C.-C."/>
        </authorList>
    </citation>
    <scope>NUCLEOTIDE SEQUENCE [LARGE SCALE GENOMIC DNA]</scope>
    <source>
        <strain evidence="7 8">DSM 2702</strain>
    </source>
</reference>
<evidence type="ECO:0000256" key="2">
    <source>
        <dbReference type="ARBA" id="ARBA00022603"/>
    </source>
</evidence>
<keyword evidence="4" id="KW-0949">S-adenosyl-L-methionine</keyword>
<feature type="compositionally biased region" description="Basic residues" evidence="6">
    <location>
        <begin position="452"/>
        <end position="461"/>
    </location>
</feature>
<evidence type="ECO:0000313" key="7">
    <source>
        <dbReference type="EMBL" id="NVO65825.1"/>
    </source>
</evidence>
<dbReference type="Proteomes" id="UP000570823">
    <property type="component" value="Unassembled WGS sequence"/>
</dbReference>
<keyword evidence="8" id="KW-1185">Reference proteome</keyword>
<evidence type="ECO:0000256" key="4">
    <source>
        <dbReference type="ARBA" id="ARBA00022691"/>
    </source>
</evidence>
<dbReference type="PANTHER" id="PTHR10629:SF52">
    <property type="entry name" value="DNA (CYTOSINE-5)-METHYLTRANSFERASE 1"/>
    <property type="match status" value="1"/>
</dbReference>
<dbReference type="PRINTS" id="PR00105">
    <property type="entry name" value="C5METTRFRASE"/>
</dbReference>
<dbReference type="Pfam" id="PF00145">
    <property type="entry name" value="DNA_methylase"/>
    <property type="match status" value="1"/>
</dbReference>
<keyword evidence="3 7" id="KW-0808">Transferase</keyword>
<dbReference type="Gene3D" id="3.40.50.150">
    <property type="entry name" value="Vaccinia Virus protein VP39"/>
    <property type="match status" value="1"/>
</dbReference>